<reference evidence="1" key="1">
    <citation type="journal article" date="2020" name="mSystems">
        <title>Genome- and Community-Level Interaction Insights into Carbon Utilization and Element Cycling Functions of Hydrothermarchaeota in Hydrothermal Sediment.</title>
        <authorList>
            <person name="Zhou Z."/>
            <person name="Liu Y."/>
            <person name="Xu W."/>
            <person name="Pan J."/>
            <person name="Luo Z.H."/>
            <person name="Li M."/>
        </authorList>
    </citation>
    <scope>NUCLEOTIDE SEQUENCE [LARGE SCALE GENOMIC DNA]</scope>
    <source>
        <strain evidence="1">SpSt-1179</strain>
    </source>
</reference>
<dbReference type="EMBL" id="DSBT01000212">
    <property type="protein sequence ID" value="HDP78033.1"/>
    <property type="molecule type" value="Genomic_DNA"/>
</dbReference>
<comment type="caution">
    <text evidence="1">The sequence shown here is derived from an EMBL/GenBank/DDBJ whole genome shotgun (WGS) entry which is preliminary data.</text>
</comment>
<accession>A0A7C1CZ21</accession>
<sequence>MIKVSAVLLEGNVYELAVKDVNKVLDRRKVIAKSEEEALKYGQVFLSDFCERTKTDRESVGLSAKSAVPLGFVNGKPYFEILEDGTPVFEWRDGKPVVGFVEYAVFGFEGTSPIVGYEKGTPIYLVRSTEPPKEVVKDEKI</sequence>
<evidence type="ECO:0000313" key="1">
    <source>
        <dbReference type="EMBL" id="HDP78033.1"/>
    </source>
</evidence>
<protein>
    <submittedName>
        <fullName evidence="1">Uncharacterized protein</fullName>
    </submittedName>
</protein>
<dbReference type="Proteomes" id="UP000886198">
    <property type="component" value="Unassembled WGS sequence"/>
</dbReference>
<gene>
    <name evidence="1" type="ORF">ENN47_07600</name>
</gene>
<organism evidence="1">
    <name type="scientific">Mesotoga infera</name>
    <dbReference type="NCBI Taxonomy" id="1236046"/>
    <lineage>
        <taxon>Bacteria</taxon>
        <taxon>Thermotogati</taxon>
        <taxon>Thermotogota</taxon>
        <taxon>Thermotogae</taxon>
        <taxon>Kosmotogales</taxon>
        <taxon>Kosmotogaceae</taxon>
        <taxon>Mesotoga</taxon>
    </lineage>
</organism>
<dbReference type="AlphaFoldDB" id="A0A7C1CZ21"/>
<proteinExistence type="predicted"/>
<name>A0A7C1CZ21_9BACT</name>